<dbReference type="AlphaFoldDB" id="A0A1L9SFH3"/>
<evidence type="ECO:0000313" key="1">
    <source>
        <dbReference type="EMBL" id="OJJ45929.1"/>
    </source>
</evidence>
<dbReference type="Proteomes" id="UP000184188">
    <property type="component" value="Unassembled WGS sequence"/>
</dbReference>
<dbReference type="EMBL" id="KV878344">
    <property type="protein sequence ID" value="OJJ45929.1"/>
    <property type="molecule type" value="Genomic_DNA"/>
</dbReference>
<evidence type="ECO:0000313" key="2">
    <source>
        <dbReference type="Proteomes" id="UP000184188"/>
    </source>
</evidence>
<dbReference type="STRING" id="1073090.A0A1L9SFH3"/>
<keyword evidence="2" id="KW-1185">Reference proteome</keyword>
<gene>
    <name evidence="1" type="ORF">ASPZODRAFT_546868</name>
</gene>
<dbReference type="RefSeq" id="XP_022580439.1">
    <property type="nucleotide sequence ID" value="XM_022728483.1"/>
</dbReference>
<protein>
    <submittedName>
        <fullName evidence="1">Uncharacterized protein</fullName>
    </submittedName>
</protein>
<proteinExistence type="predicted"/>
<name>A0A1L9SFH3_9EURO</name>
<organism evidence="1 2">
    <name type="scientific">Penicilliopsis zonata CBS 506.65</name>
    <dbReference type="NCBI Taxonomy" id="1073090"/>
    <lineage>
        <taxon>Eukaryota</taxon>
        <taxon>Fungi</taxon>
        <taxon>Dikarya</taxon>
        <taxon>Ascomycota</taxon>
        <taxon>Pezizomycotina</taxon>
        <taxon>Eurotiomycetes</taxon>
        <taxon>Eurotiomycetidae</taxon>
        <taxon>Eurotiales</taxon>
        <taxon>Aspergillaceae</taxon>
        <taxon>Penicilliopsis</taxon>
    </lineage>
</organism>
<reference evidence="2" key="1">
    <citation type="journal article" date="2017" name="Genome Biol.">
        <title>Comparative genomics reveals high biological diversity and specific adaptations in the industrially and medically important fungal genus Aspergillus.</title>
        <authorList>
            <person name="de Vries R.P."/>
            <person name="Riley R."/>
            <person name="Wiebenga A."/>
            <person name="Aguilar-Osorio G."/>
            <person name="Amillis S."/>
            <person name="Uchima C.A."/>
            <person name="Anderluh G."/>
            <person name="Asadollahi M."/>
            <person name="Askin M."/>
            <person name="Barry K."/>
            <person name="Battaglia E."/>
            <person name="Bayram O."/>
            <person name="Benocci T."/>
            <person name="Braus-Stromeyer S.A."/>
            <person name="Caldana C."/>
            <person name="Canovas D."/>
            <person name="Cerqueira G.C."/>
            <person name="Chen F."/>
            <person name="Chen W."/>
            <person name="Choi C."/>
            <person name="Clum A."/>
            <person name="Dos Santos R.A."/>
            <person name="Damasio A.R."/>
            <person name="Diallinas G."/>
            <person name="Emri T."/>
            <person name="Fekete E."/>
            <person name="Flipphi M."/>
            <person name="Freyberg S."/>
            <person name="Gallo A."/>
            <person name="Gournas C."/>
            <person name="Habgood R."/>
            <person name="Hainaut M."/>
            <person name="Harispe M.L."/>
            <person name="Henrissat B."/>
            <person name="Hilden K.S."/>
            <person name="Hope R."/>
            <person name="Hossain A."/>
            <person name="Karabika E."/>
            <person name="Karaffa L."/>
            <person name="Karanyi Z."/>
            <person name="Krasevec N."/>
            <person name="Kuo A."/>
            <person name="Kusch H."/>
            <person name="LaButti K."/>
            <person name="Lagendijk E.L."/>
            <person name="Lapidus A."/>
            <person name="Levasseur A."/>
            <person name="Lindquist E."/>
            <person name="Lipzen A."/>
            <person name="Logrieco A.F."/>
            <person name="MacCabe A."/>
            <person name="Maekelae M.R."/>
            <person name="Malavazi I."/>
            <person name="Melin P."/>
            <person name="Meyer V."/>
            <person name="Mielnichuk N."/>
            <person name="Miskei M."/>
            <person name="Molnar A.P."/>
            <person name="Mule G."/>
            <person name="Ngan C.Y."/>
            <person name="Orejas M."/>
            <person name="Orosz E."/>
            <person name="Ouedraogo J.P."/>
            <person name="Overkamp K.M."/>
            <person name="Park H.-S."/>
            <person name="Perrone G."/>
            <person name="Piumi F."/>
            <person name="Punt P.J."/>
            <person name="Ram A.F."/>
            <person name="Ramon A."/>
            <person name="Rauscher S."/>
            <person name="Record E."/>
            <person name="Riano-Pachon D.M."/>
            <person name="Robert V."/>
            <person name="Roehrig J."/>
            <person name="Ruller R."/>
            <person name="Salamov A."/>
            <person name="Salih N.S."/>
            <person name="Samson R.A."/>
            <person name="Sandor E."/>
            <person name="Sanguinetti M."/>
            <person name="Schuetze T."/>
            <person name="Sepcic K."/>
            <person name="Shelest E."/>
            <person name="Sherlock G."/>
            <person name="Sophianopoulou V."/>
            <person name="Squina F.M."/>
            <person name="Sun H."/>
            <person name="Susca A."/>
            <person name="Todd R.B."/>
            <person name="Tsang A."/>
            <person name="Unkles S.E."/>
            <person name="van de Wiele N."/>
            <person name="van Rossen-Uffink D."/>
            <person name="Oliveira J.V."/>
            <person name="Vesth T.C."/>
            <person name="Visser J."/>
            <person name="Yu J.-H."/>
            <person name="Zhou M."/>
            <person name="Andersen M.R."/>
            <person name="Archer D.B."/>
            <person name="Baker S.E."/>
            <person name="Benoit I."/>
            <person name="Brakhage A.A."/>
            <person name="Braus G.H."/>
            <person name="Fischer R."/>
            <person name="Frisvad J.C."/>
            <person name="Goldman G.H."/>
            <person name="Houbraken J."/>
            <person name="Oakley B."/>
            <person name="Pocsi I."/>
            <person name="Scazzocchio C."/>
            <person name="Seiboth B."/>
            <person name="vanKuyk P.A."/>
            <person name="Wortman J."/>
            <person name="Dyer P.S."/>
            <person name="Grigoriev I.V."/>
        </authorList>
    </citation>
    <scope>NUCLEOTIDE SEQUENCE [LARGE SCALE GENOMIC DNA]</scope>
    <source>
        <strain evidence="2">CBS 506.65</strain>
    </source>
</reference>
<dbReference type="VEuPathDB" id="FungiDB:ASPZODRAFT_546868"/>
<dbReference type="GeneID" id="34614947"/>
<accession>A0A1L9SFH3</accession>
<sequence length="354" mass="41029">MESFYPLKSLYESYCHRQNACAVHLEKFFHKTLDIPNVGAEDLLAELEMLRSSECRNLDRIRAVYECLNGMIKKLSPISADLIRKRFSDSPLVYVDTRWYTISQCLWSTRISILGKAVLEESLYSLKSFFVDFLHVESLTLQMLVDRLRDCRVFPVRYPDGQVRLETMNTPFVIADRKRLFTLFSPVARILDFNVDEVVQLSYFLYRVGLSKEYMSQQVEEITALKKGDAGRPLSDLTLDIRSKAHGLLRLAVHFQSPRALHDKEALYRTLRTIEIRETDKISSKITLYQIGNEATVEVVPGELHLDNNDGRLTVYVTKDQPSRDICFLDRVPQVLMEWIMVEPLNVQHDGLEI</sequence>
<dbReference type="OrthoDB" id="1262810at2759"/>